<accession>A0A371D440</accession>
<evidence type="ECO:0000313" key="2">
    <source>
        <dbReference type="Proteomes" id="UP000256964"/>
    </source>
</evidence>
<gene>
    <name evidence="1" type="ORF">OH76DRAFT_1406203</name>
</gene>
<sequence>MAANNQLRDPSGKVIVIGPPKYASRESQGVWQKPGSTTSLWKIYTNQGPFNTAFNMITDADRQGLPVPAFAAIRGYKFQAAGSAQWNDAYILQTTILTGTFFAMSQQGRQNVFRQWLATLNPVTDRAVLNLCLTAAQAAAKVGLRDPQGFCEKTRREPVVFIDIHTANPPSAAADQMVEQVQARMSA</sequence>
<keyword evidence="2" id="KW-1185">Reference proteome</keyword>
<protein>
    <submittedName>
        <fullName evidence="1">Uncharacterized protein</fullName>
    </submittedName>
</protein>
<evidence type="ECO:0000313" key="1">
    <source>
        <dbReference type="EMBL" id="RDX47300.1"/>
    </source>
</evidence>
<dbReference type="Proteomes" id="UP000256964">
    <property type="component" value="Unassembled WGS sequence"/>
</dbReference>
<dbReference type="OrthoDB" id="2728328at2759"/>
<dbReference type="AlphaFoldDB" id="A0A371D440"/>
<proteinExistence type="predicted"/>
<organism evidence="1 2">
    <name type="scientific">Lentinus brumalis</name>
    <dbReference type="NCBI Taxonomy" id="2498619"/>
    <lineage>
        <taxon>Eukaryota</taxon>
        <taxon>Fungi</taxon>
        <taxon>Dikarya</taxon>
        <taxon>Basidiomycota</taxon>
        <taxon>Agaricomycotina</taxon>
        <taxon>Agaricomycetes</taxon>
        <taxon>Polyporales</taxon>
        <taxon>Polyporaceae</taxon>
        <taxon>Lentinus</taxon>
    </lineage>
</organism>
<dbReference type="EMBL" id="KZ857420">
    <property type="protein sequence ID" value="RDX47300.1"/>
    <property type="molecule type" value="Genomic_DNA"/>
</dbReference>
<reference evidence="1 2" key="1">
    <citation type="journal article" date="2018" name="Biotechnol. Biofuels">
        <title>Integrative visual omics of the white-rot fungus Polyporus brumalis exposes the biotechnological potential of its oxidative enzymes for delignifying raw plant biomass.</title>
        <authorList>
            <person name="Miyauchi S."/>
            <person name="Rancon A."/>
            <person name="Drula E."/>
            <person name="Hage H."/>
            <person name="Chaduli D."/>
            <person name="Favel A."/>
            <person name="Grisel S."/>
            <person name="Henrissat B."/>
            <person name="Herpoel-Gimbert I."/>
            <person name="Ruiz-Duenas F.J."/>
            <person name="Chevret D."/>
            <person name="Hainaut M."/>
            <person name="Lin J."/>
            <person name="Wang M."/>
            <person name="Pangilinan J."/>
            <person name="Lipzen A."/>
            <person name="Lesage-Meessen L."/>
            <person name="Navarro D."/>
            <person name="Riley R."/>
            <person name="Grigoriev I.V."/>
            <person name="Zhou S."/>
            <person name="Raouche S."/>
            <person name="Rosso M.N."/>
        </authorList>
    </citation>
    <scope>NUCLEOTIDE SEQUENCE [LARGE SCALE GENOMIC DNA]</scope>
    <source>
        <strain evidence="1 2">BRFM 1820</strain>
    </source>
</reference>
<name>A0A371D440_9APHY</name>